<evidence type="ECO:0000313" key="2">
    <source>
        <dbReference type="EMBL" id="VAW65804.1"/>
    </source>
</evidence>
<dbReference type="PROSITE" id="PS51352">
    <property type="entry name" value="THIOREDOXIN_2"/>
    <property type="match status" value="1"/>
</dbReference>
<dbReference type="AlphaFoldDB" id="A0A3B0YAX1"/>
<dbReference type="Gene3D" id="3.40.30.10">
    <property type="entry name" value="Glutaredoxin"/>
    <property type="match status" value="1"/>
</dbReference>
<dbReference type="Pfam" id="PF13098">
    <property type="entry name" value="Thioredoxin_2"/>
    <property type="match status" value="1"/>
</dbReference>
<proteinExistence type="predicted"/>
<dbReference type="InterPro" id="IPR013766">
    <property type="entry name" value="Thioredoxin_domain"/>
</dbReference>
<evidence type="ECO:0000259" key="1">
    <source>
        <dbReference type="PROSITE" id="PS51352"/>
    </source>
</evidence>
<name>A0A3B0YAX1_9ZZZZ</name>
<reference evidence="2" key="1">
    <citation type="submission" date="2018-06" db="EMBL/GenBank/DDBJ databases">
        <authorList>
            <person name="Zhirakovskaya E."/>
        </authorList>
    </citation>
    <scope>NUCLEOTIDE SEQUENCE</scope>
</reference>
<dbReference type="InterPro" id="IPR036249">
    <property type="entry name" value="Thioredoxin-like_sf"/>
</dbReference>
<sequence>MCSIIKHMIYKPVLVFFLLFLASVVSATTLETVKDLRTLKQQSETEKLPILLLFTADDCDYCDAIRQFYLIPMIQSGRYASLVLFRQLYVEEYTLIRDENGRMVGGDQIALKYNVQVTPTILFLDAQGNELVERIVGLSGADFFDHQLNQQISRLQKNIND</sequence>
<organism evidence="2">
    <name type="scientific">hydrothermal vent metagenome</name>
    <dbReference type="NCBI Taxonomy" id="652676"/>
    <lineage>
        <taxon>unclassified sequences</taxon>
        <taxon>metagenomes</taxon>
        <taxon>ecological metagenomes</taxon>
    </lineage>
</organism>
<protein>
    <recommendedName>
        <fullName evidence="1">Thioredoxin domain-containing protein</fullName>
    </recommendedName>
</protein>
<feature type="domain" description="Thioredoxin" evidence="1">
    <location>
        <begin position="19"/>
        <end position="157"/>
    </location>
</feature>
<dbReference type="SUPFAM" id="SSF52833">
    <property type="entry name" value="Thioredoxin-like"/>
    <property type="match status" value="1"/>
</dbReference>
<dbReference type="InterPro" id="IPR012336">
    <property type="entry name" value="Thioredoxin-like_fold"/>
</dbReference>
<dbReference type="EMBL" id="UOFI01000069">
    <property type="protein sequence ID" value="VAW65804.1"/>
    <property type="molecule type" value="Genomic_DNA"/>
</dbReference>
<accession>A0A3B0YAX1</accession>
<gene>
    <name evidence="2" type="ORF">MNBD_GAMMA09-3301</name>
</gene>